<evidence type="ECO:0000256" key="11">
    <source>
        <dbReference type="ARBA" id="ARBA00045736"/>
    </source>
</evidence>
<keyword evidence="7" id="KW-0972">Capsule biogenesis/degradation</keyword>
<dbReference type="InterPro" id="IPR003856">
    <property type="entry name" value="LPS_length_determ_N"/>
</dbReference>
<feature type="domain" description="Tyrosine-protein kinase G-rich" evidence="14">
    <location>
        <begin position="140"/>
        <end position="195"/>
    </location>
</feature>
<comment type="subcellular location">
    <subcellularLocation>
        <location evidence="1">Cell membrane</location>
        <topology evidence="1">Multi-pass membrane protein</topology>
    </subcellularLocation>
</comment>
<dbReference type="GO" id="GO:0000271">
    <property type="term" value="P:polysaccharide biosynthetic process"/>
    <property type="evidence" value="ECO:0007669"/>
    <property type="project" value="UniProtKB-KW"/>
</dbReference>
<keyword evidence="16" id="KW-1185">Reference proteome</keyword>
<sequence length="254" mass="28905">MEEEISLVELFDILKKHIRVIILTTVLTAVIATIYTFFLVTPKYQSSTEMLVSHSSDSTTQNVTQQDINTSIQLINTYSDIIRNDVTLDPVIEELDLDMTTKELREDISVQTENDSQVFSIQVQSKNPYQATEIANTIANYFQNEIYEIMNVDNVTIISSAIPNVDPISPNNMLNVIIGVLLGGMIGIGIVFVRELMDNTVKTEKQVEQLTEWNNLGEVNIFTKEDLVVRTPLPKSYSTKENEKTNIRRTRRRV</sequence>
<evidence type="ECO:0000256" key="5">
    <source>
        <dbReference type="ARBA" id="ARBA00022475"/>
    </source>
</evidence>
<evidence type="ECO:0000256" key="9">
    <source>
        <dbReference type="ARBA" id="ARBA00023136"/>
    </source>
</evidence>
<feature type="transmembrane region" description="Helical" evidence="12">
    <location>
        <begin position="173"/>
        <end position="193"/>
    </location>
</feature>
<evidence type="ECO:0000256" key="7">
    <source>
        <dbReference type="ARBA" id="ARBA00022903"/>
    </source>
</evidence>
<comment type="function">
    <text evidence="11">Required for CpsD phosphorylation. Involved in the regulation of capsular polysaccharide biosynthesis. May be part of a complex that directs the coordinated polymerization and export to the cell surface of the capsular polysaccharide.</text>
</comment>
<evidence type="ECO:0000259" key="13">
    <source>
        <dbReference type="Pfam" id="PF02706"/>
    </source>
</evidence>
<evidence type="ECO:0000256" key="4">
    <source>
        <dbReference type="ARBA" id="ARBA00020739"/>
    </source>
</evidence>
<dbReference type="EMBL" id="FQUF01000018">
    <property type="protein sequence ID" value="SHE87453.1"/>
    <property type="molecule type" value="Genomic_DNA"/>
</dbReference>
<reference evidence="15 16" key="1">
    <citation type="submission" date="2016-11" db="EMBL/GenBank/DDBJ databases">
        <authorList>
            <person name="Jaros S."/>
            <person name="Januszkiewicz K."/>
            <person name="Wedrychowicz H."/>
        </authorList>
    </citation>
    <scope>NUCLEOTIDE SEQUENCE [LARGE SCALE GENOMIC DNA]</scope>
    <source>
        <strain evidence="15 16">DSM 15692</strain>
    </source>
</reference>
<dbReference type="InterPro" id="IPR032807">
    <property type="entry name" value="GNVR"/>
</dbReference>
<keyword evidence="10" id="KW-0270">Exopolysaccharide synthesis</keyword>
<dbReference type="GO" id="GO:0004713">
    <property type="term" value="F:protein tyrosine kinase activity"/>
    <property type="evidence" value="ECO:0007669"/>
    <property type="project" value="TreeGrafter"/>
</dbReference>
<keyword evidence="8 12" id="KW-1133">Transmembrane helix</keyword>
<evidence type="ECO:0000256" key="8">
    <source>
        <dbReference type="ARBA" id="ARBA00022989"/>
    </source>
</evidence>
<keyword evidence="9 12" id="KW-0472">Membrane</keyword>
<dbReference type="OrthoDB" id="2360475at2"/>
<dbReference type="RefSeq" id="WP_073298053.1">
    <property type="nucleotide sequence ID" value="NZ_FQUF01000018.1"/>
</dbReference>
<evidence type="ECO:0000256" key="3">
    <source>
        <dbReference type="ARBA" id="ARBA00006683"/>
    </source>
</evidence>
<comment type="pathway">
    <text evidence="2">Capsule biogenesis; capsule polysaccharide biosynthesis.</text>
</comment>
<dbReference type="STRING" id="1121025.SAMN02745249_01336"/>
<evidence type="ECO:0000256" key="2">
    <source>
        <dbReference type="ARBA" id="ARBA00005132"/>
    </source>
</evidence>
<proteinExistence type="inferred from homology"/>
<dbReference type="PANTHER" id="PTHR32309:SF13">
    <property type="entry name" value="FERRIC ENTEROBACTIN TRANSPORT PROTEIN FEPE"/>
    <property type="match status" value="1"/>
</dbReference>
<keyword evidence="6 12" id="KW-0812">Transmembrane</keyword>
<protein>
    <recommendedName>
        <fullName evidence="4">Capsular polysaccharide biosynthesis protein CpsC</fullName>
    </recommendedName>
</protein>
<dbReference type="GO" id="GO:0005886">
    <property type="term" value="C:plasma membrane"/>
    <property type="evidence" value="ECO:0007669"/>
    <property type="project" value="UniProtKB-SubCell"/>
</dbReference>
<feature type="transmembrane region" description="Helical" evidence="12">
    <location>
        <begin position="20"/>
        <end position="40"/>
    </location>
</feature>
<keyword evidence="5" id="KW-1003">Cell membrane</keyword>
<dbReference type="Pfam" id="PF02706">
    <property type="entry name" value="Wzz"/>
    <property type="match status" value="1"/>
</dbReference>
<accession>A0A1M4X278</accession>
<feature type="domain" description="Polysaccharide chain length determinant N-terminal" evidence="13">
    <location>
        <begin position="3"/>
        <end position="95"/>
    </location>
</feature>
<evidence type="ECO:0000256" key="1">
    <source>
        <dbReference type="ARBA" id="ARBA00004651"/>
    </source>
</evidence>
<dbReference type="InterPro" id="IPR050445">
    <property type="entry name" value="Bact_polysacc_biosynth/exp"/>
</dbReference>
<evidence type="ECO:0000313" key="16">
    <source>
        <dbReference type="Proteomes" id="UP000184128"/>
    </source>
</evidence>
<dbReference type="PANTHER" id="PTHR32309">
    <property type="entry name" value="TYROSINE-PROTEIN KINASE"/>
    <property type="match status" value="1"/>
</dbReference>
<dbReference type="AlphaFoldDB" id="A0A1M4X278"/>
<organism evidence="15 16">
    <name type="scientific">Atopostipes suicloacalis DSM 15692</name>
    <dbReference type="NCBI Taxonomy" id="1121025"/>
    <lineage>
        <taxon>Bacteria</taxon>
        <taxon>Bacillati</taxon>
        <taxon>Bacillota</taxon>
        <taxon>Bacilli</taxon>
        <taxon>Lactobacillales</taxon>
        <taxon>Carnobacteriaceae</taxon>
        <taxon>Atopostipes</taxon>
    </lineage>
</organism>
<evidence type="ECO:0000259" key="14">
    <source>
        <dbReference type="Pfam" id="PF13807"/>
    </source>
</evidence>
<evidence type="ECO:0000256" key="6">
    <source>
        <dbReference type="ARBA" id="ARBA00022692"/>
    </source>
</evidence>
<dbReference type="Proteomes" id="UP000184128">
    <property type="component" value="Unassembled WGS sequence"/>
</dbReference>
<gene>
    <name evidence="15" type="ORF">SAMN02745249_01336</name>
</gene>
<evidence type="ECO:0000313" key="15">
    <source>
        <dbReference type="EMBL" id="SHE87453.1"/>
    </source>
</evidence>
<name>A0A1M4X278_9LACT</name>
<comment type="similarity">
    <text evidence="3">Belongs to the CpsC/CapA family.</text>
</comment>
<dbReference type="Pfam" id="PF13807">
    <property type="entry name" value="GNVR"/>
    <property type="match status" value="1"/>
</dbReference>
<evidence type="ECO:0000256" key="10">
    <source>
        <dbReference type="ARBA" id="ARBA00023169"/>
    </source>
</evidence>
<evidence type="ECO:0000256" key="12">
    <source>
        <dbReference type="SAM" id="Phobius"/>
    </source>
</evidence>